<dbReference type="RefSeq" id="WP_136846011.1">
    <property type="nucleotide sequence ID" value="NZ_SSTM01000005.1"/>
</dbReference>
<organism evidence="2 3">
    <name type="scientific">Parvibacter caecicola</name>
    <dbReference type="NCBI Taxonomy" id="747645"/>
    <lineage>
        <taxon>Bacteria</taxon>
        <taxon>Bacillati</taxon>
        <taxon>Actinomycetota</taxon>
        <taxon>Coriobacteriia</taxon>
        <taxon>Coriobacteriales</taxon>
        <taxon>Coriobacteriaceae</taxon>
        <taxon>Parvibacter</taxon>
    </lineage>
</organism>
<keyword evidence="3" id="KW-1185">Reference proteome</keyword>
<proteinExistence type="predicted"/>
<evidence type="ECO:0000313" key="2">
    <source>
        <dbReference type="EMBL" id="TJW09944.1"/>
    </source>
</evidence>
<dbReference type="InterPro" id="IPR036866">
    <property type="entry name" value="RibonucZ/Hydroxyglut_hydro"/>
</dbReference>
<name>A0A4T9T6I3_9ACTN</name>
<dbReference type="SMART" id="SM00849">
    <property type="entry name" value="Lactamase_B"/>
    <property type="match status" value="1"/>
</dbReference>
<dbReference type="Pfam" id="PF00753">
    <property type="entry name" value="Lactamase_B"/>
    <property type="match status" value="1"/>
</dbReference>
<dbReference type="GO" id="GO:0016787">
    <property type="term" value="F:hydrolase activity"/>
    <property type="evidence" value="ECO:0007669"/>
    <property type="project" value="UniProtKB-KW"/>
</dbReference>
<dbReference type="InterPro" id="IPR050662">
    <property type="entry name" value="Sec-metab_biosynth-thioest"/>
</dbReference>
<dbReference type="Proteomes" id="UP000309454">
    <property type="component" value="Unassembled WGS sequence"/>
</dbReference>
<sequence length="338" mass="37386">MAESAHRIVADGQMELWRISVPFSNGPIEATNCYVVKSGSNALIVDTGAKSRRGLETLRGALAELRVDPREADYFITHLHFDHVGLLSSLAGPRSRIYLGALEWPLAGGRSVEKRGCWLESRLLLAGVPLAEMNAYKRYLSAGNGQVPEGLDVRLVSQDTPITVGRLSLRAIELPGHTRGHMGIFCEQGGVLMSGDHVLFKFSPSISVGPDWQNPLGDYLDSLRGILKGGCLQLCCAHGEPSSSYRERVEWLIRHHELRLEAIVDMVAHRPNMSGYEIIRALDWNVPAGNWEDIAPLQRWCILKEGIAYLQCLVEEGRASASCDDGILRYRVALSHLR</sequence>
<dbReference type="SUPFAM" id="SSF56281">
    <property type="entry name" value="Metallo-hydrolase/oxidoreductase"/>
    <property type="match status" value="1"/>
</dbReference>
<keyword evidence="2" id="KW-0378">Hydrolase</keyword>
<dbReference type="PANTHER" id="PTHR23131">
    <property type="entry name" value="ENDORIBONUCLEASE LACTB2"/>
    <property type="match status" value="1"/>
</dbReference>
<evidence type="ECO:0000259" key="1">
    <source>
        <dbReference type="SMART" id="SM00849"/>
    </source>
</evidence>
<dbReference type="AlphaFoldDB" id="A0A4T9T6I3"/>
<dbReference type="InterPro" id="IPR001279">
    <property type="entry name" value="Metallo-B-lactamas"/>
</dbReference>
<dbReference type="Gene3D" id="3.60.15.10">
    <property type="entry name" value="Ribonuclease Z/Hydroxyacylglutathione hydrolase-like"/>
    <property type="match status" value="1"/>
</dbReference>
<feature type="domain" description="Metallo-beta-lactamase" evidence="1">
    <location>
        <begin position="30"/>
        <end position="238"/>
    </location>
</feature>
<accession>A0A4T9T6I3</accession>
<protein>
    <submittedName>
        <fullName evidence="2">MBL fold metallo-hydrolase</fullName>
    </submittedName>
</protein>
<reference evidence="2 3" key="1">
    <citation type="submission" date="2019-04" db="EMBL/GenBank/DDBJ databases">
        <title>Microbes associate with the intestines of laboratory mice.</title>
        <authorList>
            <person name="Navarre W."/>
            <person name="Wong E."/>
            <person name="Huang K.C."/>
            <person name="Tropini C."/>
            <person name="Ng K."/>
            <person name="Yu B."/>
        </authorList>
    </citation>
    <scope>NUCLEOTIDE SEQUENCE [LARGE SCALE GENOMIC DNA]</scope>
    <source>
        <strain evidence="2 3">NM48_B13</strain>
    </source>
</reference>
<dbReference type="OrthoDB" id="2971563at2"/>
<dbReference type="PANTHER" id="PTHR23131:SF4">
    <property type="entry name" value="METALLO-BETA-LACTAMASE SUPERFAMILY POTEIN"/>
    <property type="match status" value="1"/>
</dbReference>
<evidence type="ECO:0000313" key="3">
    <source>
        <dbReference type="Proteomes" id="UP000309454"/>
    </source>
</evidence>
<gene>
    <name evidence="2" type="ORF">E5982_07640</name>
</gene>
<comment type="caution">
    <text evidence="2">The sequence shown here is derived from an EMBL/GenBank/DDBJ whole genome shotgun (WGS) entry which is preliminary data.</text>
</comment>
<dbReference type="EMBL" id="SSTM01000005">
    <property type="protein sequence ID" value="TJW09944.1"/>
    <property type="molecule type" value="Genomic_DNA"/>
</dbReference>